<name>A0ABV3UZE8_9MICC</name>
<feature type="region of interest" description="Disordered" evidence="1">
    <location>
        <begin position="176"/>
        <end position="200"/>
    </location>
</feature>
<evidence type="ECO:0000313" key="4">
    <source>
        <dbReference type="EMBL" id="MEX3593827.1"/>
    </source>
</evidence>
<dbReference type="InterPro" id="IPR005543">
    <property type="entry name" value="PASTA_dom"/>
</dbReference>
<evidence type="ECO:0000256" key="2">
    <source>
        <dbReference type="SAM" id="SignalP"/>
    </source>
</evidence>
<feature type="domain" description="PASTA" evidence="3">
    <location>
        <begin position="45"/>
        <end position="110"/>
    </location>
</feature>
<feature type="compositionally biased region" description="Low complexity" evidence="1">
    <location>
        <begin position="317"/>
        <end position="331"/>
    </location>
</feature>
<sequence>MRSRSTAGIGLALSCLLALTACNGGDSSETSTDEPASAETTTEAAPANEIPNLVGKDQSSAEEQLTELGVRFDSQIESSSQDAGTVIAQDPEEGTPVEGDGPRVTLTVAGDPPAVPNVMGSSVDDARRDLETLGFTVEETDVFAPDSPNGEVVGQDPDAGDSNAATVTLEVARPPQTMPFKDTKPITSGGSSGPQTDSAEIGNQKYAEAWLLESYSGSSSEFGVNLAGDYSEVEGKLGINTEDSDTACTATVSFTNEQGRPLGENTYNVTFSNPVDVKFSVADVIRLNIDARLNSDQGDCSLVFGDFQATGLKESSSDSTDSSLSVDASESASEEPSESASPESTSSPSSQ</sequence>
<feature type="domain" description="PASTA" evidence="3">
    <location>
        <begin position="111"/>
        <end position="173"/>
    </location>
</feature>
<accession>A0ABV3UZE8</accession>
<feature type="region of interest" description="Disordered" evidence="1">
    <location>
        <begin position="74"/>
        <end position="121"/>
    </location>
</feature>
<feature type="region of interest" description="Disordered" evidence="1">
    <location>
        <begin position="141"/>
        <end position="160"/>
    </location>
</feature>
<gene>
    <name evidence="4" type="ORF">VVR66_03775</name>
</gene>
<feature type="region of interest" description="Disordered" evidence="1">
    <location>
        <begin position="22"/>
        <end position="58"/>
    </location>
</feature>
<evidence type="ECO:0000256" key="1">
    <source>
        <dbReference type="SAM" id="MobiDB-lite"/>
    </source>
</evidence>
<feature type="chain" id="PRO_5045611537" evidence="2">
    <location>
        <begin position="21"/>
        <end position="351"/>
    </location>
</feature>
<proteinExistence type="predicted"/>
<evidence type="ECO:0000259" key="3">
    <source>
        <dbReference type="PROSITE" id="PS51178"/>
    </source>
</evidence>
<feature type="region of interest" description="Disordered" evidence="1">
    <location>
        <begin position="312"/>
        <end position="351"/>
    </location>
</feature>
<dbReference type="EMBL" id="JAYWLU010000003">
    <property type="protein sequence ID" value="MEX3593827.1"/>
    <property type="molecule type" value="Genomic_DNA"/>
</dbReference>
<dbReference type="Gene3D" id="3.30.10.20">
    <property type="match status" value="2"/>
</dbReference>
<feature type="compositionally biased region" description="Low complexity" evidence="1">
    <location>
        <begin position="22"/>
        <end position="47"/>
    </location>
</feature>
<dbReference type="RefSeq" id="WP_129699579.1">
    <property type="nucleotide sequence ID" value="NZ_JAYWLU010000003.1"/>
</dbReference>
<dbReference type="Pfam" id="PF03793">
    <property type="entry name" value="PASTA"/>
    <property type="match status" value="2"/>
</dbReference>
<dbReference type="CDD" id="cd06577">
    <property type="entry name" value="PASTA_pknB"/>
    <property type="match status" value="2"/>
</dbReference>
<keyword evidence="5" id="KW-1185">Reference proteome</keyword>
<feature type="compositionally biased region" description="Polar residues" evidence="1">
    <location>
        <begin position="185"/>
        <end position="198"/>
    </location>
</feature>
<dbReference type="PROSITE" id="PS51257">
    <property type="entry name" value="PROKAR_LIPOPROTEIN"/>
    <property type="match status" value="1"/>
</dbReference>
<protein>
    <submittedName>
        <fullName evidence="4">PASTA domain-containing protein</fullName>
    </submittedName>
</protein>
<dbReference type="Proteomes" id="UP001558481">
    <property type="component" value="Unassembled WGS sequence"/>
</dbReference>
<keyword evidence="2" id="KW-0732">Signal</keyword>
<feature type="signal peptide" evidence="2">
    <location>
        <begin position="1"/>
        <end position="20"/>
    </location>
</feature>
<organism evidence="4 5">
    <name type="scientific">Kocuria carniphila</name>
    <dbReference type="NCBI Taxonomy" id="262208"/>
    <lineage>
        <taxon>Bacteria</taxon>
        <taxon>Bacillati</taxon>
        <taxon>Actinomycetota</taxon>
        <taxon>Actinomycetes</taxon>
        <taxon>Micrococcales</taxon>
        <taxon>Micrococcaceae</taxon>
        <taxon>Kocuria</taxon>
    </lineage>
</organism>
<evidence type="ECO:0000313" key="5">
    <source>
        <dbReference type="Proteomes" id="UP001558481"/>
    </source>
</evidence>
<feature type="compositionally biased region" description="Low complexity" evidence="1">
    <location>
        <begin position="338"/>
        <end position="351"/>
    </location>
</feature>
<dbReference type="SMART" id="SM00740">
    <property type="entry name" value="PASTA"/>
    <property type="match status" value="2"/>
</dbReference>
<comment type="caution">
    <text evidence="4">The sequence shown here is derived from an EMBL/GenBank/DDBJ whole genome shotgun (WGS) entry which is preliminary data.</text>
</comment>
<dbReference type="PROSITE" id="PS51178">
    <property type="entry name" value="PASTA"/>
    <property type="match status" value="2"/>
</dbReference>
<reference evidence="4 5" key="1">
    <citation type="journal article" date="2024" name="Fungal Genet. Biol.">
        <title>The porcine skin microbiome exhibits broad fungal antagonism.</title>
        <authorList>
            <person name="De La Cruz K.F."/>
            <person name="Townsend E.C."/>
            <person name="Alex Cheong J.Z."/>
            <person name="Salamzade R."/>
            <person name="Liu A."/>
            <person name="Sandstrom S."/>
            <person name="Davila E."/>
            <person name="Huang L."/>
            <person name="Xu K.H."/>
            <person name="Wu S.Y."/>
            <person name="Meudt J.J."/>
            <person name="Shanmuganayagam D."/>
            <person name="Gibson A.L.F."/>
            <person name="Kalan L.R."/>
        </authorList>
    </citation>
    <scope>NUCLEOTIDE SEQUENCE [LARGE SCALE GENOMIC DNA]</scope>
    <source>
        <strain evidence="4 5">LK2625</strain>
    </source>
</reference>